<sequence length="309" mass="34732">MKVVTEKQKGNLQLKVSKYEKKEVFWAYLLIAPTFLGLMAFYMLPALSSFYLSFTDWNGLTAPVFNGVANFVELFSNAEYKRTVINTIVFTFVSVPLMIILATLIATLLNQKVRGMAIYRTLFFLPVVTMPIAVGMVWRWLYNSQYGLINYVLSIVGIEGPAWLLDSKFALFSIILASIWMGMGQSIIILLAGLQGIPESLYEAADLDGANAFRKFMNVSLPLLTPSLFFVLVISLIGSLQVFDLVFIMIGENSVILNATRTVVYGIYEQGFVLSNMGYASAQALLLFIIILLITIVQFILQKKWVHYE</sequence>
<dbReference type="EMBL" id="LS483476">
    <property type="protein sequence ID" value="SQI62804.1"/>
    <property type="molecule type" value="Genomic_DNA"/>
</dbReference>
<dbReference type="InterPro" id="IPR035906">
    <property type="entry name" value="MetI-like_sf"/>
</dbReference>
<dbReference type="Gene3D" id="1.10.3720.10">
    <property type="entry name" value="MetI-like"/>
    <property type="match status" value="1"/>
</dbReference>
<feature type="transmembrane region" description="Helical" evidence="7">
    <location>
        <begin position="148"/>
        <end position="165"/>
    </location>
</feature>
<dbReference type="AlphaFoldDB" id="A0A2X4ZR08"/>
<evidence type="ECO:0000259" key="8">
    <source>
        <dbReference type="PROSITE" id="PS50928"/>
    </source>
</evidence>
<comment type="similarity">
    <text evidence="7">Belongs to the binding-protein-dependent transport system permease family.</text>
</comment>
<keyword evidence="10" id="KW-1185">Reference proteome</keyword>
<keyword evidence="5 7" id="KW-1133">Transmembrane helix</keyword>
<feature type="transmembrane region" description="Helical" evidence="7">
    <location>
        <begin position="84"/>
        <end position="109"/>
    </location>
</feature>
<feature type="transmembrane region" description="Helical" evidence="7">
    <location>
        <begin position="245"/>
        <end position="268"/>
    </location>
</feature>
<organism evidence="9 10">
    <name type="scientific">Lederbergia lenta</name>
    <name type="common">Bacillus lentus</name>
    <dbReference type="NCBI Taxonomy" id="1467"/>
    <lineage>
        <taxon>Bacteria</taxon>
        <taxon>Bacillati</taxon>
        <taxon>Bacillota</taxon>
        <taxon>Bacilli</taxon>
        <taxon>Bacillales</taxon>
        <taxon>Bacillaceae</taxon>
        <taxon>Lederbergia</taxon>
    </lineage>
</organism>
<keyword evidence="6 7" id="KW-0472">Membrane</keyword>
<feature type="domain" description="ABC transmembrane type-1" evidence="8">
    <location>
        <begin position="84"/>
        <end position="298"/>
    </location>
</feature>
<dbReference type="STRING" id="1348624.GCA_001591545_03146"/>
<dbReference type="GO" id="GO:0055085">
    <property type="term" value="P:transmembrane transport"/>
    <property type="evidence" value="ECO:0007669"/>
    <property type="project" value="InterPro"/>
</dbReference>
<dbReference type="InterPro" id="IPR051393">
    <property type="entry name" value="ABC_transporter_permease"/>
</dbReference>
<keyword evidence="4 7" id="KW-0812">Transmembrane</keyword>
<evidence type="ECO:0000256" key="1">
    <source>
        <dbReference type="ARBA" id="ARBA00004651"/>
    </source>
</evidence>
<keyword evidence="2 7" id="KW-0813">Transport</keyword>
<proteinExistence type="inferred from homology"/>
<feature type="transmembrane region" description="Helical" evidence="7">
    <location>
        <begin position="121"/>
        <end position="142"/>
    </location>
</feature>
<protein>
    <submittedName>
        <fullName evidence="9">Sugar ABC transporter permease</fullName>
    </submittedName>
</protein>
<evidence type="ECO:0000256" key="5">
    <source>
        <dbReference type="ARBA" id="ARBA00022989"/>
    </source>
</evidence>
<feature type="transmembrane region" description="Helical" evidence="7">
    <location>
        <begin position="280"/>
        <end position="301"/>
    </location>
</feature>
<feature type="transmembrane region" description="Helical" evidence="7">
    <location>
        <begin position="172"/>
        <end position="197"/>
    </location>
</feature>
<dbReference type="CDD" id="cd06261">
    <property type="entry name" value="TM_PBP2"/>
    <property type="match status" value="1"/>
</dbReference>
<dbReference type="Proteomes" id="UP000249134">
    <property type="component" value="Chromosome 1"/>
</dbReference>
<evidence type="ECO:0000256" key="2">
    <source>
        <dbReference type="ARBA" id="ARBA00022448"/>
    </source>
</evidence>
<dbReference type="SUPFAM" id="SSF161098">
    <property type="entry name" value="MetI-like"/>
    <property type="match status" value="1"/>
</dbReference>
<dbReference type="RefSeq" id="WP_066144318.1">
    <property type="nucleotide sequence ID" value="NZ_CBCSGM010000004.1"/>
</dbReference>
<dbReference type="PROSITE" id="PS50928">
    <property type="entry name" value="ABC_TM1"/>
    <property type="match status" value="1"/>
</dbReference>
<accession>A0A2X4ZR08</accession>
<name>A0A2X4ZR08_LEDLE</name>
<dbReference type="KEGG" id="blen:NCTC4824_03787"/>
<comment type="subcellular location">
    <subcellularLocation>
        <location evidence="1 7">Cell membrane</location>
        <topology evidence="1 7">Multi-pass membrane protein</topology>
    </subcellularLocation>
</comment>
<dbReference type="GO" id="GO:0005886">
    <property type="term" value="C:plasma membrane"/>
    <property type="evidence" value="ECO:0007669"/>
    <property type="project" value="UniProtKB-SubCell"/>
</dbReference>
<reference evidence="9 10" key="1">
    <citation type="submission" date="2018-06" db="EMBL/GenBank/DDBJ databases">
        <authorList>
            <consortium name="Pathogen Informatics"/>
            <person name="Doyle S."/>
        </authorList>
    </citation>
    <scope>NUCLEOTIDE SEQUENCE [LARGE SCALE GENOMIC DNA]</scope>
    <source>
        <strain evidence="9 10">NCTC4824</strain>
    </source>
</reference>
<gene>
    <name evidence="9" type="primary">ugpA_22</name>
    <name evidence="9" type="ORF">NCTC4824_03787</name>
</gene>
<dbReference type="PANTHER" id="PTHR30193:SF37">
    <property type="entry name" value="INNER MEMBRANE ABC TRANSPORTER PERMEASE PROTEIN YCJO"/>
    <property type="match status" value="1"/>
</dbReference>
<evidence type="ECO:0000313" key="9">
    <source>
        <dbReference type="EMBL" id="SQI62804.1"/>
    </source>
</evidence>
<dbReference type="PANTHER" id="PTHR30193">
    <property type="entry name" value="ABC TRANSPORTER PERMEASE PROTEIN"/>
    <property type="match status" value="1"/>
</dbReference>
<keyword evidence="3" id="KW-1003">Cell membrane</keyword>
<evidence type="ECO:0000256" key="4">
    <source>
        <dbReference type="ARBA" id="ARBA00022692"/>
    </source>
</evidence>
<evidence type="ECO:0000256" key="7">
    <source>
        <dbReference type="RuleBase" id="RU363032"/>
    </source>
</evidence>
<dbReference type="InterPro" id="IPR000515">
    <property type="entry name" value="MetI-like"/>
</dbReference>
<feature type="transmembrane region" description="Helical" evidence="7">
    <location>
        <begin position="25"/>
        <end position="44"/>
    </location>
</feature>
<feature type="transmembrane region" description="Helical" evidence="7">
    <location>
        <begin position="217"/>
        <end position="238"/>
    </location>
</feature>
<dbReference type="Pfam" id="PF00528">
    <property type="entry name" value="BPD_transp_1"/>
    <property type="match status" value="1"/>
</dbReference>
<evidence type="ECO:0000256" key="6">
    <source>
        <dbReference type="ARBA" id="ARBA00023136"/>
    </source>
</evidence>
<evidence type="ECO:0000313" key="10">
    <source>
        <dbReference type="Proteomes" id="UP000249134"/>
    </source>
</evidence>
<evidence type="ECO:0000256" key="3">
    <source>
        <dbReference type="ARBA" id="ARBA00022475"/>
    </source>
</evidence>